<feature type="binding site" evidence="9">
    <location>
        <position position="277"/>
    </location>
    <ligand>
        <name>K(+)</name>
        <dbReference type="ChEBI" id="CHEBI:29103"/>
    </ligand>
</feature>
<feature type="binding site" evidence="9">
    <location>
        <position position="137"/>
    </location>
    <ligand>
        <name>substrate</name>
    </ligand>
</feature>
<evidence type="ECO:0000256" key="5">
    <source>
        <dbReference type="ARBA" id="ARBA00022840"/>
    </source>
</evidence>
<comment type="similarity">
    <text evidence="9">Belongs to the carbohydrate kinase PfkB family. Ribokinase subfamily.</text>
</comment>
<feature type="binding site" evidence="9">
    <location>
        <position position="244"/>
    </location>
    <ligand>
        <name>substrate</name>
    </ligand>
</feature>
<dbReference type="Proteomes" id="UP001199424">
    <property type="component" value="Unassembled WGS sequence"/>
</dbReference>
<keyword evidence="5 9" id="KW-0067">ATP-binding</keyword>
<keyword evidence="9" id="KW-0963">Cytoplasm</keyword>
<dbReference type="EC" id="2.7.1.15" evidence="9"/>
<comment type="function">
    <text evidence="9">Catalyzes the phosphorylation of ribose at O-5 in a reaction requiring ATP and magnesium. The resulting D-ribose-5-phosphate can then be used either for sythesis of nucleotides, histidine, and tryptophan, or as a component of the pentose phosphate pathway.</text>
</comment>
<gene>
    <name evidence="9" type="primary">rbsK</name>
    <name evidence="11" type="ORF">LKD31_03235</name>
</gene>
<dbReference type="GO" id="GO:0005524">
    <property type="term" value="F:ATP binding"/>
    <property type="evidence" value="ECO:0007669"/>
    <property type="project" value="UniProtKB-UniRule"/>
</dbReference>
<name>A0AAE3AK58_9FIRM</name>
<evidence type="ECO:0000256" key="6">
    <source>
        <dbReference type="ARBA" id="ARBA00022842"/>
    </source>
</evidence>
<comment type="catalytic activity">
    <reaction evidence="9">
        <text>D-ribose + ATP = D-ribose 5-phosphate + ADP + H(+)</text>
        <dbReference type="Rhea" id="RHEA:13697"/>
        <dbReference type="ChEBI" id="CHEBI:15378"/>
        <dbReference type="ChEBI" id="CHEBI:30616"/>
        <dbReference type="ChEBI" id="CHEBI:47013"/>
        <dbReference type="ChEBI" id="CHEBI:78346"/>
        <dbReference type="ChEBI" id="CHEBI:456216"/>
        <dbReference type="EC" id="2.7.1.15"/>
    </reaction>
</comment>
<dbReference type="PANTHER" id="PTHR10584">
    <property type="entry name" value="SUGAR KINASE"/>
    <property type="match status" value="1"/>
</dbReference>
<evidence type="ECO:0000256" key="3">
    <source>
        <dbReference type="ARBA" id="ARBA00022741"/>
    </source>
</evidence>
<sequence length="295" mass="31559">MKRILNFGSLNTDYVYKVDHILQGGETIQSESRTVFPGGKGLNQSIALVRAGLSVCHAGLIGTDGEHLRDLLNQNGVDTSLIETRDMPGGHTVIQVSREAQNAILLFGGSNGAVDEAYADRVLAQFGAGDILLLQNEISALPYILEKAHARGMEIWLNPSPMNENVLKCNLSLVSVFVLNEVEGEQLTGTKIPTAILDKLLQKYPHAAAVLTLGSKGAWYAKEDKRAFAPAELVRAVDTTAAGDTFTGYFMRGMLDGLSPKKSLTLAAKAAAIAVSRPGAAPSIPLYAEVTNERN</sequence>
<evidence type="ECO:0000256" key="4">
    <source>
        <dbReference type="ARBA" id="ARBA00022777"/>
    </source>
</evidence>
<comment type="activity regulation">
    <text evidence="9">Activated by a monovalent cation that binds near, but not in, the active site. The most likely occupant of the site in vivo is potassium. Ion binding induces a conformational change that may alter substrate affinity.</text>
</comment>
<keyword evidence="12" id="KW-1185">Reference proteome</keyword>
<keyword evidence="1 9" id="KW-0808">Transferase</keyword>
<dbReference type="GO" id="GO:0004747">
    <property type="term" value="F:ribokinase activity"/>
    <property type="evidence" value="ECO:0007669"/>
    <property type="project" value="UniProtKB-UniRule"/>
</dbReference>
<dbReference type="Pfam" id="PF00294">
    <property type="entry name" value="PfkB"/>
    <property type="match status" value="1"/>
</dbReference>
<feature type="binding site" evidence="9">
    <location>
        <begin position="11"/>
        <end position="13"/>
    </location>
    <ligand>
        <name>substrate</name>
    </ligand>
</feature>
<keyword evidence="2 9" id="KW-0479">Metal-binding</keyword>
<dbReference type="AlphaFoldDB" id="A0AAE3AK58"/>
<feature type="binding site" evidence="9">
    <location>
        <position position="279"/>
    </location>
    <ligand>
        <name>K(+)</name>
        <dbReference type="ChEBI" id="CHEBI:29103"/>
    </ligand>
</feature>
<dbReference type="SUPFAM" id="SSF53613">
    <property type="entry name" value="Ribokinase-like"/>
    <property type="match status" value="1"/>
</dbReference>
<accession>A0AAE3AK58</accession>
<dbReference type="EMBL" id="JAJEQC010000002">
    <property type="protein sequence ID" value="MCC2136028.1"/>
    <property type="molecule type" value="Genomic_DNA"/>
</dbReference>
<evidence type="ECO:0000313" key="11">
    <source>
        <dbReference type="EMBL" id="MCC2136028.1"/>
    </source>
</evidence>
<feature type="binding site" evidence="9">
    <location>
        <position position="283"/>
    </location>
    <ligand>
        <name>K(+)</name>
        <dbReference type="ChEBI" id="CHEBI:29103"/>
    </ligand>
</feature>
<dbReference type="GO" id="GO:0005737">
    <property type="term" value="C:cytoplasm"/>
    <property type="evidence" value="ECO:0007669"/>
    <property type="project" value="UniProtKB-SubCell"/>
</dbReference>
<feature type="active site" description="Proton acceptor" evidence="9">
    <location>
        <position position="244"/>
    </location>
</feature>
<evidence type="ECO:0000259" key="10">
    <source>
        <dbReference type="Pfam" id="PF00294"/>
    </source>
</evidence>
<keyword evidence="3 9" id="KW-0547">Nucleotide-binding</keyword>
<dbReference type="InterPro" id="IPR029056">
    <property type="entry name" value="Ribokinase-like"/>
</dbReference>
<dbReference type="CDD" id="cd01174">
    <property type="entry name" value="ribokinase"/>
    <property type="match status" value="1"/>
</dbReference>
<keyword evidence="8 9" id="KW-0119">Carbohydrate metabolism</keyword>
<evidence type="ECO:0000256" key="8">
    <source>
        <dbReference type="ARBA" id="ARBA00023277"/>
    </source>
</evidence>
<feature type="binding site" evidence="9">
    <location>
        <begin position="39"/>
        <end position="43"/>
    </location>
    <ligand>
        <name>substrate</name>
    </ligand>
</feature>
<feature type="binding site" evidence="9">
    <location>
        <begin position="243"/>
        <end position="244"/>
    </location>
    <ligand>
        <name>ATP</name>
        <dbReference type="ChEBI" id="CHEBI:30616"/>
    </ligand>
</feature>
<feature type="binding site" evidence="9">
    <location>
        <position position="180"/>
    </location>
    <ligand>
        <name>ATP</name>
        <dbReference type="ChEBI" id="CHEBI:30616"/>
    </ligand>
</feature>
<dbReference type="PRINTS" id="PR00990">
    <property type="entry name" value="RIBOKINASE"/>
</dbReference>
<dbReference type="InterPro" id="IPR011611">
    <property type="entry name" value="PfkB_dom"/>
</dbReference>
<evidence type="ECO:0000256" key="1">
    <source>
        <dbReference type="ARBA" id="ARBA00022679"/>
    </source>
</evidence>
<evidence type="ECO:0000256" key="7">
    <source>
        <dbReference type="ARBA" id="ARBA00022958"/>
    </source>
</evidence>
<evidence type="ECO:0000313" key="12">
    <source>
        <dbReference type="Proteomes" id="UP001199424"/>
    </source>
</evidence>
<comment type="pathway">
    <text evidence="9">Carbohydrate metabolism; D-ribose degradation; D-ribose 5-phosphate from beta-D-ribopyranose: step 2/2.</text>
</comment>
<feature type="domain" description="Carbohydrate kinase PfkB" evidence="10">
    <location>
        <begin position="1"/>
        <end position="285"/>
    </location>
</feature>
<comment type="subunit">
    <text evidence="9">Homodimer.</text>
</comment>
<evidence type="ECO:0000256" key="2">
    <source>
        <dbReference type="ARBA" id="ARBA00022723"/>
    </source>
</evidence>
<dbReference type="Gene3D" id="3.40.1190.20">
    <property type="match status" value="1"/>
</dbReference>
<keyword evidence="4 9" id="KW-0418">Kinase</keyword>
<dbReference type="RefSeq" id="WP_308448607.1">
    <property type="nucleotide sequence ID" value="NZ_JAJEQC010000002.1"/>
</dbReference>
<proteinExistence type="inferred from homology"/>
<comment type="cofactor">
    <cofactor evidence="9">
        <name>Mg(2+)</name>
        <dbReference type="ChEBI" id="CHEBI:18420"/>
    </cofactor>
    <text evidence="9">Requires a divalent cation, most likely magnesium in vivo, as an electrophilic catalyst to aid phosphoryl group transfer. It is the chelate of the metal and the nucleotide that is the actual substrate.</text>
</comment>
<dbReference type="InterPro" id="IPR002139">
    <property type="entry name" value="Ribo/fructo_kinase"/>
</dbReference>
<dbReference type="GO" id="GO:0019303">
    <property type="term" value="P:D-ribose catabolic process"/>
    <property type="evidence" value="ECO:0007669"/>
    <property type="project" value="UniProtKB-UniRule"/>
</dbReference>
<feature type="binding site" evidence="9">
    <location>
        <position position="274"/>
    </location>
    <ligand>
        <name>K(+)</name>
        <dbReference type="ChEBI" id="CHEBI:29103"/>
    </ligand>
</feature>
<evidence type="ECO:0000256" key="9">
    <source>
        <dbReference type="HAMAP-Rule" id="MF_01987"/>
    </source>
</evidence>
<feature type="binding site" evidence="9">
    <location>
        <position position="240"/>
    </location>
    <ligand>
        <name>K(+)</name>
        <dbReference type="ChEBI" id="CHEBI:29103"/>
    </ligand>
</feature>
<dbReference type="HAMAP" id="MF_01987">
    <property type="entry name" value="Ribokinase"/>
    <property type="match status" value="1"/>
</dbReference>
<feature type="binding site" evidence="9">
    <location>
        <begin position="212"/>
        <end position="217"/>
    </location>
    <ligand>
        <name>ATP</name>
        <dbReference type="ChEBI" id="CHEBI:30616"/>
    </ligand>
</feature>
<reference evidence="11" key="1">
    <citation type="submission" date="2021-10" db="EMBL/GenBank/DDBJ databases">
        <title>Anaerobic single-cell dispensing facilitates the cultivation of human gut bacteria.</title>
        <authorList>
            <person name="Afrizal A."/>
        </authorList>
    </citation>
    <scope>NUCLEOTIDE SEQUENCE</scope>
    <source>
        <strain evidence="11">CLA-AA-H250</strain>
    </source>
</reference>
<keyword evidence="6 9" id="KW-0460">Magnesium</keyword>
<comment type="subcellular location">
    <subcellularLocation>
        <location evidence="9">Cytoplasm</location>
    </subcellularLocation>
</comment>
<dbReference type="PANTHER" id="PTHR10584:SF166">
    <property type="entry name" value="RIBOKINASE"/>
    <property type="match status" value="1"/>
</dbReference>
<comment type="caution">
    <text evidence="11">The sequence shown here is derived from an EMBL/GenBank/DDBJ whole genome shotgun (WGS) entry which is preliminary data.</text>
</comment>
<dbReference type="InterPro" id="IPR011877">
    <property type="entry name" value="Ribokinase"/>
</dbReference>
<feature type="binding site" evidence="9">
    <location>
        <position position="238"/>
    </location>
    <ligand>
        <name>K(+)</name>
        <dbReference type="ChEBI" id="CHEBI:29103"/>
    </ligand>
</feature>
<dbReference type="GO" id="GO:0046872">
    <property type="term" value="F:metal ion binding"/>
    <property type="evidence" value="ECO:0007669"/>
    <property type="project" value="UniProtKB-KW"/>
</dbReference>
<protein>
    <recommendedName>
        <fullName evidence="9">Ribokinase</fullName>
        <shortName evidence="9">RK</shortName>
        <ecNumber evidence="9">2.7.1.15</ecNumber>
    </recommendedName>
</protein>
<comment type="caution">
    <text evidence="9">Lacks conserved residue(s) required for the propagation of feature annotation.</text>
</comment>
<keyword evidence="7 9" id="KW-0630">Potassium</keyword>
<organism evidence="11 12">
    <name type="scientific">Hominenteromicrobium mulieris</name>
    <dbReference type="NCBI Taxonomy" id="2885357"/>
    <lineage>
        <taxon>Bacteria</taxon>
        <taxon>Bacillati</taxon>
        <taxon>Bacillota</taxon>
        <taxon>Clostridia</taxon>
        <taxon>Eubacteriales</taxon>
        <taxon>Oscillospiraceae</taxon>
        <taxon>Hominenteromicrobium</taxon>
    </lineage>
</organism>